<evidence type="ECO:0000256" key="5">
    <source>
        <dbReference type="ARBA" id="ARBA00023136"/>
    </source>
</evidence>
<feature type="transmembrane region" description="Helical" evidence="8">
    <location>
        <begin position="752"/>
        <end position="772"/>
    </location>
</feature>
<feature type="region of interest" description="Disordered" evidence="7">
    <location>
        <begin position="1"/>
        <end position="44"/>
    </location>
</feature>
<dbReference type="PANTHER" id="PTHR11654">
    <property type="entry name" value="OLIGOPEPTIDE TRANSPORTER-RELATED"/>
    <property type="match status" value="1"/>
</dbReference>
<feature type="compositionally biased region" description="Polar residues" evidence="7">
    <location>
        <begin position="31"/>
        <end position="44"/>
    </location>
</feature>
<evidence type="ECO:0000256" key="8">
    <source>
        <dbReference type="SAM" id="Phobius"/>
    </source>
</evidence>
<feature type="domain" description="Calcineurin-like phosphoesterase" evidence="9">
    <location>
        <begin position="1230"/>
        <end position="1418"/>
    </location>
</feature>
<evidence type="ECO:0000313" key="10">
    <source>
        <dbReference type="EMBL" id="KAK4091632.1"/>
    </source>
</evidence>
<feature type="compositionally biased region" description="Basic residues" evidence="7">
    <location>
        <begin position="15"/>
        <end position="29"/>
    </location>
</feature>
<comment type="similarity">
    <text evidence="2 6">Belongs to the major facilitator superfamily. Proton-dependent oligopeptide transporter (POT/PTR) (TC 2.A.17) family.</text>
</comment>
<protein>
    <recommendedName>
        <fullName evidence="9">Calcineurin-like phosphoesterase domain-containing protein</fullName>
    </recommendedName>
</protein>
<feature type="transmembrane region" description="Helical" evidence="8">
    <location>
        <begin position="835"/>
        <end position="857"/>
    </location>
</feature>
<feature type="region of interest" description="Disordered" evidence="7">
    <location>
        <begin position="539"/>
        <end position="573"/>
    </location>
</feature>
<dbReference type="SUPFAM" id="SSF103473">
    <property type="entry name" value="MFS general substrate transporter"/>
    <property type="match status" value="1"/>
</dbReference>
<dbReference type="InterPro" id="IPR029052">
    <property type="entry name" value="Metallo-depent_PP-like"/>
</dbReference>
<feature type="compositionally biased region" description="Basic and acidic residues" evidence="7">
    <location>
        <begin position="81"/>
        <end position="91"/>
    </location>
</feature>
<organism evidence="10 11">
    <name type="scientific">Purpureocillium lilacinum</name>
    <name type="common">Paecilomyces lilacinus</name>
    <dbReference type="NCBI Taxonomy" id="33203"/>
    <lineage>
        <taxon>Eukaryota</taxon>
        <taxon>Fungi</taxon>
        <taxon>Dikarya</taxon>
        <taxon>Ascomycota</taxon>
        <taxon>Pezizomycotina</taxon>
        <taxon>Sordariomycetes</taxon>
        <taxon>Hypocreomycetidae</taxon>
        <taxon>Hypocreales</taxon>
        <taxon>Ophiocordycipitaceae</taxon>
        <taxon>Purpureocillium</taxon>
    </lineage>
</organism>
<name>A0ABR0C601_PURLI</name>
<keyword evidence="11" id="KW-1185">Reference proteome</keyword>
<evidence type="ECO:0000256" key="7">
    <source>
        <dbReference type="SAM" id="MobiDB-lite"/>
    </source>
</evidence>
<feature type="transmembrane region" description="Helical" evidence="8">
    <location>
        <begin position="1114"/>
        <end position="1134"/>
    </location>
</feature>
<proteinExistence type="inferred from homology"/>
<dbReference type="Gene3D" id="1.20.1250.20">
    <property type="entry name" value="MFS general substrate transporter like domains"/>
    <property type="match status" value="1"/>
</dbReference>
<dbReference type="Gene3D" id="3.60.21.10">
    <property type="match status" value="1"/>
</dbReference>
<evidence type="ECO:0000256" key="1">
    <source>
        <dbReference type="ARBA" id="ARBA00004141"/>
    </source>
</evidence>
<evidence type="ECO:0000256" key="3">
    <source>
        <dbReference type="ARBA" id="ARBA00022692"/>
    </source>
</evidence>
<evidence type="ECO:0000259" key="9">
    <source>
        <dbReference type="Pfam" id="PF00149"/>
    </source>
</evidence>
<dbReference type="InterPro" id="IPR036259">
    <property type="entry name" value="MFS_trans_sf"/>
</dbReference>
<feature type="transmembrane region" description="Helical" evidence="8">
    <location>
        <begin position="951"/>
        <end position="969"/>
    </location>
</feature>
<feature type="transmembrane region" description="Helical" evidence="8">
    <location>
        <begin position="778"/>
        <end position="797"/>
    </location>
</feature>
<accession>A0ABR0C601</accession>
<feature type="region of interest" description="Disordered" evidence="7">
    <location>
        <begin position="81"/>
        <end position="108"/>
    </location>
</feature>
<feature type="transmembrane region" description="Helical" evidence="8">
    <location>
        <begin position="1146"/>
        <end position="1164"/>
    </location>
</feature>
<keyword evidence="3 6" id="KW-0812">Transmembrane</keyword>
<dbReference type="Pfam" id="PF00854">
    <property type="entry name" value="PTR2"/>
    <property type="match status" value="1"/>
</dbReference>
<dbReference type="InterPro" id="IPR000109">
    <property type="entry name" value="POT_fam"/>
</dbReference>
<gene>
    <name evidence="10" type="ORF">Purlil1_4062</name>
</gene>
<feature type="region of interest" description="Disordered" evidence="7">
    <location>
        <begin position="421"/>
        <end position="450"/>
    </location>
</feature>
<dbReference type="Proteomes" id="UP001287286">
    <property type="component" value="Unassembled WGS sequence"/>
</dbReference>
<evidence type="ECO:0000313" key="11">
    <source>
        <dbReference type="Proteomes" id="UP001287286"/>
    </source>
</evidence>
<dbReference type="SUPFAM" id="SSF56300">
    <property type="entry name" value="Metallo-dependent phosphatases"/>
    <property type="match status" value="1"/>
</dbReference>
<keyword evidence="6" id="KW-0813">Transport</keyword>
<comment type="caution">
    <text evidence="10">The sequence shown here is derived from an EMBL/GenBank/DDBJ whole genome shotgun (WGS) entry which is preliminary data.</text>
</comment>
<feature type="transmembrane region" description="Helical" evidence="8">
    <location>
        <begin position="1083"/>
        <end position="1102"/>
    </location>
</feature>
<evidence type="ECO:0000256" key="4">
    <source>
        <dbReference type="ARBA" id="ARBA00022989"/>
    </source>
</evidence>
<dbReference type="InterPro" id="IPR004843">
    <property type="entry name" value="Calcineurin-like_PHP"/>
</dbReference>
<dbReference type="CDD" id="cd07379">
    <property type="entry name" value="MPP_239FB"/>
    <property type="match status" value="1"/>
</dbReference>
<keyword evidence="4 8" id="KW-1133">Transmembrane helix</keyword>
<feature type="transmembrane region" description="Helical" evidence="8">
    <location>
        <begin position="721"/>
        <end position="740"/>
    </location>
</feature>
<dbReference type="PROSITE" id="PS01023">
    <property type="entry name" value="PTR2_2"/>
    <property type="match status" value="1"/>
</dbReference>
<sequence>MIKPKEALAPTLRAQHVHRQPSIPKRRRAAASQTRAKTQRGGTACQSRAHRFIAVGGQVTFASPHGLLPCDLHGEEKRQWRRERGGHERLELGGSGGRNTTKHNHARRHDYRRGEAAPWQFDAVPAAPDSHIGGNGQKFVDATNDREASARLVLGAAQKVSLLAVLVAVGWRLAGTAPGSARRLDLGNRAAFAASAACLSQSLGLTRHMCLRETPNRRPAAFASRSAGRWSRALVMGLLGVETMALVAWGGGTVSWARRERLPGCREGTQNCDLDGLAATGRAHPYLAGSRPAWALADRETGAAHRVPTRVRTLFFKLEFGRVSYVETNRLGTRSWRLGVWVWLDTAPRAAGEEETLRAPRARPPSRAALSLGPGCLTSGWPGCHRGRRGHAVALAGAAGSGRPRAKPACHRLVLSGVANGGGEMIDSRHSEGTVQQNSPSSRSPELRRRNRAASDVFVLGLAVADATTEGPDPAASVRAGAIGGGSPPAAVGRDLLSKCANLAESGIGAPGSSQPWGLGPAISLGPELCQRYGSGACHASRGGTTATRERWMPPRPQMRGMGTEASQMGEPVPDGDLQERDVTSPKMTSAVQLDNDAITNAGLTDAEHHGIHNNPARGSMDVRKASVARHSVRDVELVLDEDYEGKPTEEEMHTLRRVSGRIMWSMWTIAFVELCERFSYYGSSVLYTNFINRPLPPGSTTGAGAHPGALGMGPKAAQGLSLFNMFFAYLMPLVGAWIADARMGRFWTLHLAIGISTIAHVILVVASSPAVISNNKGAFGCFIIGLLTLCVGTGFFKANVSPLLAEQNEDTKPRIEVRKGERVIVDPAVTNTRIFLYFYLCINIGSLTGQIGMVYVEKYVGFWVAFLIPTILFLISPLVLWSQKRKYKLKPPTGSLLSKFFKMFFFVRKRSSLRKFSWEVAKPSNVPIDQRPSWMTYDDAWVDEVRRGLMACKVFLFLPIFFLSYNQMTGNLTIQAGTMELHGVPNDIIQNLNPISIVIMIPIIDHLLYPGLRKLGFAFTPVKRMTFGFIIAALSMVAAAVMQYYIYQKSPCGWYANKIFKLEDGSEKPCDPAPINVWAQCLPYILIGIAEIFANVTSYEYAFSKAPENMKSLVMSVNLFMSAVSSALGQAFTPLSDDPLLVWNYTTVACIAFVGGIAFWFCFRHLDSDEDKWNMLKKSEFIGKQQPGLGKAHEGSEVMWRLLRTAAVFVQQALLRLAKRRRTQKPRIRIVCLSDTHSQTLAIPDGDILIHAGDLSRSGHADEIQQAISWLSSQPHRYKIVIAGNADLCLDGGATGMSRTDDAMRIDGGLDWGDVRYLERSTTTLAFEDHGARRILTIYGDPSVPRCGPDGQEAFQYDTDQDYWRDSIPPGTDVLITHTPPKHILDEWDGASEGCASLLREVQRTRPLLHVFGHIHPAAGIRRVIWDHTLADSLPMLSSALTEGKNLSVQAETHGWVALMRFLVGSAYQVACSWLVGGVESGIFVNAACMSPDGMHLKNPPHVVYI</sequence>
<dbReference type="EMBL" id="JAWRVI010000011">
    <property type="protein sequence ID" value="KAK4091632.1"/>
    <property type="molecule type" value="Genomic_DNA"/>
</dbReference>
<dbReference type="InterPro" id="IPR018456">
    <property type="entry name" value="PTR2_symporter_CS"/>
</dbReference>
<dbReference type="Pfam" id="PF00149">
    <property type="entry name" value="Metallophos"/>
    <property type="match status" value="1"/>
</dbReference>
<evidence type="ECO:0000256" key="2">
    <source>
        <dbReference type="ARBA" id="ARBA00005982"/>
    </source>
</evidence>
<evidence type="ECO:0000256" key="6">
    <source>
        <dbReference type="RuleBase" id="RU003755"/>
    </source>
</evidence>
<feature type="transmembrane region" description="Helical" evidence="8">
    <location>
        <begin position="863"/>
        <end position="882"/>
    </location>
</feature>
<feature type="transmembrane region" description="Helical" evidence="8">
    <location>
        <begin position="989"/>
        <end position="1009"/>
    </location>
</feature>
<feature type="transmembrane region" description="Helical" evidence="8">
    <location>
        <begin position="1030"/>
        <end position="1048"/>
    </location>
</feature>
<comment type="subcellular location">
    <subcellularLocation>
        <location evidence="1 6">Membrane</location>
        <topology evidence="1 6">Multi-pass membrane protein</topology>
    </subcellularLocation>
</comment>
<reference evidence="10 11" key="1">
    <citation type="journal article" date="2024" name="Microbiol. Resour. Announc.">
        <title>Genome annotations for the ascomycete fungi Trichoderma harzianum, Trichoderma aggressivum, and Purpureocillium lilacinum.</title>
        <authorList>
            <person name="Beijen E.P.W."/>
            <person name="Ohm R.A."/>
        </authorList>
    </citation>
    <scope>NUCLEOTIDE SEQUENCE [LARGE SCALE GENOMIC DNA]</scope>
    <source>
        <strain evidence="10 11">CBS 150709</strain>
    </source>
</reference>
<keyword evidence="5 8" id="KW-0472">Membrane</keyword>